<organism evidence="2 3">
    <name type="scientific">Ruegeria atlantica</name>
    <dbReference type="NCBI Taxonomy" id="81569"/>
    <lineage>
        <taxon>Bacteria</taxon>
        <taxon>Pseudomonadati</taxon>
        <taxon>Pseudomonadota</taxon>
        <taxon>Alphaproteobacteria</taxon>
        <taxon>Rhodobacterales</taxon>
        <taxon>Roseobacteraceae</taxon>
        <taxon>Ruegeria</taxon>
    </lineage>
</organism>
<evidence type="ECO:0000313" key="2">
    <source>
        <dbReference type="EMBL" id="NOE19296.1"/>
    </source>
</evidence>
<evidence type="ECO:0000313" key="3">
    <source>
        <dbReference type="Proteomes" id="UP000597886"/>
    </source>
</evidence>
<accession>A0AA90Z251</accession>
<feature type="region of interest" description="Disordered" evidence="1">
    <location>
        <begin position="88"/>
        <end position="111"/>
    </location>
</feature>
<dbReference type="Proteomes" id="UP000597886">
    <property type="component" value="Unassembled WGS sequence"/>
</dbReference>
<dbReference type="AlphaFoldDB" id="A0AA90Z251"/>
<dbReference type="Gene3D" id="2.40.160.20">
    <property type="match status" value="1"/>
</dbReference>
<dbReference type="EMBL" id="WVRA01000005">
    <property type="protein sequence ID" value="NOE19296.1"/>
    <property type="molecule type" value="Genomic_DNA"/>
</dbReference>
<name>A0AA90Z251_9RHOB</name>
<dbReference type="Pfam" id="PF11578">
    <property type="entry name" value="DUF3237"/>
    <property type="match status" value="1"/>
</dbReference>
<gene>
    <name evidence="2" type="ORF">GS634_14300</name>
</gene>
<evidence type="ECO:0000256" key="1">
    <source>
        <dbReference type="SAM" id="MobiDB-lite"/>
    </source>
</evidence>
<dbReference type="RefSeq" id="WP_171330779.1">
    <property type="nucleotide sequence ID" value="NZ_WVRA01000005.1"/>
</dbReference>
<sequence>MREFSDRGVTLRWSEAINADGLSRVLVEAGPSVSSHDTLRLICSEDGGPERAIRGWPLLRDPQTGFQQFAAVLPSVKQEKTLSWRPVLTSGGREYDPGPEKAVQPAAPEPTKTAVTSPVLEHVAKFVVPFDSSFHPSGETPDGIWLHFAIKEGGTVEGPHLKGVIEPIGGDWMRVRPDGVGLLHAKALIRPSIGQAPILFEDTGVCDFGPDGYAALSKGNLPASVPVRLAPRYLTSNPHFSWMNRVQGFGIGEASLSDITLRFDVYSAKGISDA</sequence>
<reference evidence="2" key="1">
    <citation type="submission" date="2019-12" db="EMBL/GenBank/DDBJ databases">
        <title>Ruegeria JWLKs population differentiation of coral mucus and skeleton niches.</title>
        <authorList>
            <person name="Luo D."/>
        </authorList>
    </citation>
    <scope>NUCLEOTIDE SEQUENCE</scope>
    <source>
        <strain evidence="2">HKCCD6181</strain>
    </source>
</reference>
<comment type="caution">
    <text evidence="2">The sequence shown here is derived from an EMBL/GenBank/DDBJ whole genome shotgun (WGS) entry which is preliminary data.</text>
</comment>
<protein>
    <submittedName>
        <fullName evidence="2">DUF3237 family protein</fullName>
    </submittedName>
</protein>
<proteinExistence type="predicted"/>